<evidence type="ECO:0000313" key="2">
    <source>
        <dbReference type="Proteomes" id="UP000499080"/>
    </source>
</evidence>
<organism evidence="1 2">
    <name type="scientific">Araneus ventricosus</name>
    <name type="common">Orbweaver spider</name>
    <name type="synonym">Epeira ventricosa</name>
    <dbReference type="NCBI Taxonomy" id="182803"/>
    <lineage>
        <taxon>Eukaryota</taxon>
        <taxon>Metazoa</taxon>
        <taxon>Ecdysozoa</taxon>
        <taxon>Arthropoda</taxon>
        <taxon>Chelicerata</taxon>
        <taxon>Arachnida</taxon>
        <taxon>Araneae</taxon>
        <taxon>Araneomorphae</taxon>
        <taxon>Entelegynae</taxon>
        <taxon>Araneoidea</taxon>
        <taxon>Araneidae</taxon>
        <taxon>Araneus</taxon>
    </lineage>
</organism>
<dbReference type="Proteomes" id="UP000499080">
    <property type="component" value="Unassembled WGS sequence"/>
</dbReference>
<comment type="caution">
    <text evidence="1">The sequence shown here is derived from an EMBL/GenBank/DDBJ whole genome shotgun (WGS) entry which is preliminary data.</text>
</comment>
<evidence type="ECO:0000313" key="1">
    <source>
        <dbReference type="EMBL" id="GBN97749.1"/>
    </source>
</evidence>
<dbReference type="Pfam" id="PF03690">
    <property type="entry name" value="MYG1_exonuc"/>
    <property type="match status" value="1"/>
</dbReference>
<keyword evidence="2" id="KW-1185">Reference proteome</keyword>
<dbReference type="AlphaFoldDB" id="A0A4Y2TEC1"/>
<dbReference type="OrthoDB" id="10265310at2759"/>
<dbReference type="InterPro" id="IPR003226">
    <property type="entry name" value="MYG1_exonuclease"/>
</dbReference>
<name>A0A4Y2TEC1_ARAVE</name>
<protein>
    <submittedName>
        <fullName evidence="1">Uncharacterized protein</fullName>
    </submittedName>
</protein>
<proteinExistence type="predicted"/>
<reference evidence="1 2" key="1">
    <citation type="journal article" date="2019" name="Sci. Rep.">
        <title>Orb-weaving spider Araneus ventricosus genome elucidates the spidroin gene catalogue.</title>
        <authorList>
            <person name="Kono N."/>
            <person name="Nakamura H."/>
            <person name="Ohtoshi R."/>
            <person name="Moran D.A.P."/>
            <person name="Shinohara A."/>
            <person name="Yoshida Y."/>
            <person name="Fujiwara M."/>
            <person name="Mori M."/>
            <person name="Tomita M."/>
            <person name="Arakawa K."/>
        </authorList>
    </citation>
    <scope>NUCLEOTIDE SEQUENCE [LARGE SCALE GENOMIC DNA]</scope>
</reference>
<sequence>MHFMLNLLRSFSRSAYNLGITLRMGSKVKIGTHNGTFHCDEVLACSMLKYAKPEYSNAEIV</sequence>
<accession>A0A4Y2TEC1</accession>
<dbReference type="EMBL" id="BGPR01027337">
    <property type="protein sequence ID" value="GBN97749.1"/>
    <property type="molecule type" value="Genomic_DNA"/>
</dbReference>
<gene>
    <name evidence="1" type="ORF">AVEN_75441_1</name>
</gene>
<feature type="non-terminal residue" evidence="1">
    <location>
        <position position="61"/>
    </location>
</feature>